<evidence type="ECO:0000313" key="1">
    <source>
        <dbReference type="EMBL" id="PNX68380.1"/>
    </source>
</evidence>
<dbReference type="EMBL" id="ASHM01226945">
    <property type="protein sequence ID" value="PNX68380.1"/>
    <property type="molecule type" value="Genomic_DNA"/>
</dbReference>
<dbReference type="Proteomes" id="UP000236291">
    <property type="component" value="Unassembled WGS sequence"/>
</dbReference>
<feature type="non-terminal residue" evidence="1">
    <location>
        <position position="1"/>
    </location>
</feature>
<accession>A0A2K3KQ16</accession>
<evidence type="ECO:0000313" key="2">
    <source>
        <dbReference type="Proteomes" id="UP000236291"/>
    </source>
</evidence>
<dbReference type="AlphaFoldDB" id="A0A2K3KQ16"/>
<gene>
    <name evidence="1" type="ORF">L195_g063951</name>
</gene>
<reference evidence="1 2" key="2">
    <citation type="journal article" date="2017" name="Front. Plant Sci.">
        <title>Gene Classification and Mining of Molecular Markers Useful in Red Clover (Trifolium pratense) Breeding.</title>
        <authorList>
            <person name="Istvanek J."/>
            <person name="Dluhosova J."/>
            <person name="Dluhos P."/>
            <person name="Patkova L."/>
            <person name="Nedelnik J."/>
            <person name="Repkova J."/>
        </authorList>
    </citation>
    <scope>NUCLEOTIDE SEQUENCE [LARGE SCALE GENOMIC DNA]</scope>
    <source>
        <strain evidence="2">cv. Tatra</strain>
        <tissue evidence="1">Young leaves</tissue>
    </source>
</reference>
<reference evidence="1 2" key="1">
    <citation type="journal article" date="2014" name="Am. J. Bot.">
        <title>Genome assembly and annotation for red clover (Trifolium pratense; Fabaceae).</title>
        <authorList>
            <person name="Istvanek J."/>
            <person name="Jaros M."/>
            <person name="Krenek A."/>
            <person name="Repkova J."/>
        </authorList>
    </citation>
    <scope>NUCLEOTIDE SEQUENCE [LARGE SCALE GENOMIC DNA]</scope>
    <source>
        <strain evidence="2">cv. Tatra</strain>
        <tissue evidence="1">Young leaves</tissue>
    </source>
</reference>
<sequence length="40" mass="4019">VSSDVGKVVAASSSVSDVLADIKSSITTLIDSTITLVLLL</sequence>
<comment type="caution">
    <text evidence="1">The sequence shown here is derived from an EMBL/GenBank/DDBJ whole genome shotgun (WGS) entry which is preliminary data.</text>
</comment>
<organism evidence="1 2">
    <name type="scientific">Trifolium pratense</name>
    <name type="common">Red clover</name>
    <dbReference type="NCBI Taxonomy" id="57577"/>
    <lineage>
        <taxon>Eukaryota</taxon>
        <taxon>Viridiplantae</taxon>
        <taxon>Streptophyta</taxon>
        <taxon>Embryophyta</taxon>
        <taxon>Tracheophyta</taxon>
        <taxon>Spermatophyta</taxon>
        <taxon>Magnoliopsida</taxon>
        <taxon>eudicotyledons</taxon>
        <taxon>Gunneridae</taxon>
        <taxon>Pentapetalae</taxon>
        <taxon>rosids</taxon>
        <taxon>fabids</taxon>
        <taxon>Fabales</taxon>
        <taxon>Fabaceae</taxon>
        <taxon>Papilionoideae</taxon>
        <taxon>50 kb inversion clade</taxon>
        <taxon>NPAAA clade</taxon>
        <taxon>Hologalegina</taxon>
        <taxon>IRL clade</taxon>
        <taxon>Trifolieae</taxon>
        <taxon>Trifolium</taxon>
    </lineage>
</organism>
<protein>
    <submittedName>
        <fullName evidence="1">Uncharacterized protein</fullName>
    </submittedName>
</protein>
<proteinExistence type="predicted"/>
<name>A0A2K3KQ16_TRIPR</name>